<dbReference type="InterPro" id="IPR023867">
    <property type="entry name" value="Sulphatase_maturase_rSAM"/>
</dbReference>
<evidence type="ECO:0000259" key="8">
    <source>
        <dbReference type="PROSITE" id="PS51918"/>
    </source>
</evidence>
<dbReference type="SFLD" id="SFLDG01384">
    <property type="entry name" value="thioether_bond_formation_requi"/>
    <property type="match status" value="1"/>
</dbReference>
<dbReference type="SFLD" id="SFLDS00029">
    <property type="entry name" value="Radical_SAM"/>
    <property type="match status" value="1"/>
</dbReference>
<evidence type="ECO:0000256" key="2">
    <source>
        <dbReference type="ARBA" id="ARBA00022485"/>
    </source>
</evidence>
<dbReference type="SFLD" id="SFLDG01067">
    <property type="entry name" value="SPASM/twitch_domain_containing"/>
    <property type="match status" value="1"/>
</dbReference>
<evidence type="ECO:0000256" key="4">
    <source>
        <dbReference type="ARBA" id="ARBA00022723"/>
    </source>
</evidence>
<name>A0A9D1E1Z0_9BACT</name>
<comment type="cofactor">
    <cofactor evidence="1">
        <name>[4Fe-4S] cluster</name>
        <dbReference type="ChEBI" id="CHEBI:49883"/>
    </cofactor>
</comment>
<keyword evidence="4" id="KW-0479">Metal-binding</keyword>
<dbReference type="GO" id="GO:0051539">
    <property type="term" value="F:4 iron, 4 sulfur cluster binding"/>
    <property type="evidence" value="ECO:0007669"/>
    <property type="project" value="UniProtKB-KW"/>
</dbReference>
<dbReference type="EMBL" id="DVHI01000075">
    <property type="protein sequence ID" value="HIR63093.1"/>
    <property type="molecule type" value="Genomic_DNA"/>
</dbReference>
<keyword evidence="3" id="KW-0949">S-adenosyl-L-methionine</keyword>
<dbReference type="Pfam" id="PF13186">
    <property type="entry name" value="SPASM"/>
    <property type="match status" value="1"/>
</dbReference>
<reference evidence="9" key="1">
    <citation type="submission" date="2020-10" db="EMBL/GenBank/DDBJ databases">
        <authorList>
            <person name="Gilroy R."/>
        </authorList>
    </citation>
    <scope>NUCLEOTIDE SEQUENCE</scope>
    <source>
        <strain evidence="9">ChiHjej13B12-12457</strain>
    </source>
</reference>
<dbReference type="CDD" id="cd01335">
    <property type="entry name" value="Radical_SAM"/>
    <property type="match status" value="1"/>
</dbReference>
<sequence>MGGGRSAVEGTISLSEASRFGGRSTAFSLMLKPVGSRCNLRCSYCYYLDKSFLYGGSEPLMSLPLLERCIRDFCASCDLPELTVEWHGGEPLLAGMDFFRSALAFEKKYSGGRPVHNTLQTNGTLLNADWTSFFRDNNFLLGLSLDGPEDVHDRFRKTVRGGGTFRSVMHALEALHRAGTEFNTLTTVSKAGEGRGADVYRFLKAAGSRYMQFMPVYEHIAPDDRIAPPAEEDSVLAPWSVEPEAFGRYLCDIFDLWVRGDVGKYFVLTFDAALSSWCGVQPGICTFCESCGGNLTVEHNGDIYPCDHFVYPQWRLGNIRDISLREAATSPELTRFGLAKRTELPGKCLRCPWLRACRGGCPKHRFASASSSALPLCPGYSLFYEHIAPVMDKMKALLSEGRAPSEIVFQ</sequence>
<dbReference type="Pfam" id="PF04055">
    <property type="entry name" value="Radical_SAM"/>
    <property type="match status" value="1"/>
</dbReference>
<dbReference type="InterPro" id="IPR047207">
    <property type="entry name" value="SPASM_anSME"/>
</dbReference>
<dbReference type="GO" id="GO:0046872">
    <property type="term" value="F:metal ion binding"/>
    <property type="evidence" value="ECO:0007669"/>
    <property type="project" value="UniProtKB-KW"/>
</dbReference>
<dbReference type="Gene3D" id="3.20.20.70">
    <property type="entry name" value="Aldolase class I"/>
    <property type="match status" value="1"/>
</dbReference>
<evidence type="ECO:0000256" key="6">
    <source>
        <dbReference type="ARBA" id="ARBA00023014"/>
    </source>
</evidence>
<comment type="caution">
    <text evidence="9">The sequence shown here is derived from an EMBL/GenBank/DDBJ whole genome shotgun (WGS) entry which is preliminary data.</text>
</comment>
<evidence type="ECO:0000256" key="7">
    <source>
        <dbReference type="ARBA" id="ARBA00023601"/>
    </source>
</evidence>
<keyword evidence="6" id="KW-0411">Iron-sulfur</keyword>
<proteinExistence type="inferred from homology"/>
<evidence type="ECO:0000256" key="3">
    <source>
        <dbReference type="ARBA" id="ARBA00022691"/>
    </source>
</evidence>
<dbReference type="InterPro" id="IPR013785">
    <property type="entry name" value="Aldolase_TIM"/>
</dbReference>
<dbReference type="InterPro" id="IPR034491">
    <property type="entry name" value="Anaerob_Ser_sulfatase-maturase"/>
</dbReference>
<evidence type="ECO:0000256" key="5">
    <source>
        <dbReference type="ARBA" id="ARBA00023004"/>
    </source>
</evidence>
<dbReference type="InterPro" id="IPR007197">
    <property type="entry name" value="rSAM"/>
</dbReference>
<keyword evidence="5" id="KW-0408">Iron</keyword>
<dbReference type="InterPro" id="IPR058240">
    <property type="entry name" value="rSAM_sf"/>
</dbReference>
<gene>
    <name evidence="9" type="ORF">IAC94_06195</name>
</gene>
<organism evidence="9 10">
    <name type="scientific">Candidatus Coprenecus avistercoris</name>
    <dbReference type="NCBI Taxonomy" id="2840730"/>
    <lineage>
        <taxon>Bacteria</taxon>
        <taxon>Pseudomonadati</taxon>
        <taxon>Bacteroidota</taxon>
        <taxon>Bacteroidia</taxon>
        <taxon>Bacteroidales</taxon>
        <taxon>Rikenellaceae</taxon>
        <taxon>Rikenellaceae incertae sedis</taxon>
        <taxon>Candidatus Coprenecus</taxon>
    </lineage>
</organism>
<evidence type="ECO:0000313" key="10">
    <source>
        <dbReference type="Proteomes" id="UP000886744"/>
    </source>
</evidence>
<dbReference type="Proteomes" id="UP000886744">
    <property type="component" value="Unassembled WGS sequence"/>
</dbReference>
<dbReference type="SUPFAM" id="SSF102114">
    <property type="entry name" value="Radical SAM enzymes"/>
    <property type="match status" value="1"/>
</dbReference>
<dbReference type="GO" id="GO:0016491">
    <property type="term" value="F:oxidoreductase activity"/>
    <property type="evidence" value="ECO:0007669"/>
    <property type="project" value="InterPro"/>
</dbReference>
<dbReference type="SFLD" id="SFLDG01072">
    <property type="entry name" value="dehydrogenase_like"/>
    <property type="match status" value="1"/>
</dbReference>
<dbReference type="AlphaFoldDB" id="A0A9D1E1Z0"/>
<dbReference type="NCBIfam" id="TIGR03942">
    <property type="entry name" value="sulfatase_rSAM"/>
    <property type="match status" value="1"/>
</dbReference>
<comment type="similarity">
    <text evidence="7">Belongs to the radical SAM superfamily. Anaerobic sulfatase-maturating enzyme family.</text>
</comment>
<reference evidence="9" key="2">
    <citation type="journal article" date="2021" name="PeerJ">
        <title>Extensive microbial diversity within the chicken gut microbiome revealed by metagenomics and culture.</title>
        <authorList>
            <person name="Gilroy R."/>
            <person name="Ravi A."/>
            <person name="Getino M."/>
            <person name="Pursley I."/>
            <person name="Horton D.L."/>
            <person name="Alikhan N.F."/>
            <person name="Baker D."/>
            <person name="Gharbi K."/>
            <person name="Hall N."/>
            <person name="Watson M."/>
            <person name="Adriaenssens E.M."/>
            <person name="Foster-Nyarko E."/>
            <person name="Jarju S."/>
            <person name="Secka A."/>
            <person name="Antonio M."/>
            <person name="Oren A."/>
            <person name="Chaudhuri R.R."/>
            <person name="La Ragione R."/>
            <person name="Hildebrand F."/>
            <person name="Pallen M.J."/>
        </authorList>
    </citation>
    <scope>NUCLEOTIDE SEQUENCE</scope>
    <source>
        <strain evidence="9">ChiHjej13B12-12457</strain>
    </source>
</reference>
<keyword evidence="2" id="KW-0004">4Fe-4S</keyword>
<evidence type="ECO:0000256" key="1">
    <source>
        <dbReference type="ARBA" id="ARBA00001966"/>
    </source>
</evidence>
<feature type="domain" description="Radical SAM core" evidence="8">
    <location>
        <begin position="19"/>
        <end position="259"/>
    </location>
</feature>
<protein>
    <submittedName>
        <fullName evidence="9">Anaerobic sulfatase maturase</fullName>
    </submittedName>
</protein>
<dbReference type="InterPro" id="IPR023885">
    <property type="entry name" value="4Fe4S-binding_SPASM_dom"/>
</dbReference>
<evidence type="ECO:0000313" key="9">
    <source>
        <dbReference type="EMBL" id="HIR63093.1"/>
    </source>
</evidence>
<dbReference type="SFLD" id="SFLDG01386">
    <property type="entry name" value="main_SPASM_domain-containing"/>
    <property type="match status" value="1"/>
</dbReference>
<dbReference type="PROSITE" id="PS51918">
    <property type="entry name" value="RADICAL_SAM"/>
    <property type="match status" value="1"/>
</dbReference>
<dbReference type="SFLD" id="SFLDF00285">
    <property type="entry name" value="anaerobic_Ser-type_sulfatase-m"/>
    <property type="match status" value="1"/>
</dbReference>
<dbReference type="PANTHER" id="PTHR43273">
    <property type="entry name" value="ANAEROBIC SULFATASE-MATURATING ENZYME HOMOLOG ASLB-RELATED"/>
    <property type="match status" value="1"/>
</dbReference>
<dbReference type="PANTHER" id="PTHR43273:SF3">
    <property type="entry name" value="ANAEROBIC SULFATASE-MATURATING ENZYME HOMOLOG ASLB-RELATED"/>
    <property type="match status" value="1"/>
</dbReference>
<dbReference type="CDD" id="cd21120">
    <property type="entry name" value="SPASM_anSME"/>
    <property type="match status" value="1"/>
</dbReference>
<accession>A0A9D1E1Z0</accession>
<dbReference type="NCBIfam" id="TIGR04085">
    <property type="entry name" value="rSAM_more_4Fe4S"/>
    <property type="match status" value="1"/>
</dbReference>